<comment type="caution">
    <text evidence="5">The sequence shown here is derived from an EMBL/GenBank/DDBJ whole genome shotgun (WGS) entry which is preliminary data.</text>
</comment>
<dbReference type="PROSITE" id="PS50082">
    <property type="entry name" value="WD_REPEATS_2"/>
    <property type="match status" value="1"/>
</dbReference>
<protein>
    <recommendedName>
        <fullName evidence="4">Nephrocystin 3-like N-terminal domain-containing protein</fullName>
    </recommendedName>
</protein>
<dbReference type="PANTHER" id="PTHR10039:SF14">
    <property type="entry name" value="NACHT DOMAIN-CONTAINING PROTEIN"/>
    <property type="match status" value="1"/>
</dbReference>
<dbReference type="InterPro" id="IPR027417">
    <property type="entry name" value="P-loop_NTPase"/>
</dbReference>
<dbReference type="Gene3D" id="2.130.10.10">
    <property type="entry name" value="YVTN repeat-like/Quinoprotein amine dehydrogenase"/>
    <property type="match status" value="3"/>
</dbReference>
<feature type="region of interest" description="Disordered" evidence="3">
    <location>
        <begin position="12"/>
        <end position="48"/>
    </location>
</feature>
<dbReference type="Pfam" id="PF24883">
    <property type="entry name" value="NPHP3_N"/>
    <property type="match status" value="1"/>
</dbReference>
<dbReference type="InterPro" id="IPR036322">
    <property type="entry name" value="WD40_repeat_dom_sf"/>
</dbReference>
<dbReference type="OrthoDB" id="3047770at2759"/>
<dbReference type="RefSeq" id="XP_043007828.1">
    <property type="nucleotide sequence ID" value="XM_043155362.1"/>
</dbReference>
<gene>
    <name evidence="5" type="ORF">E1B28_010400</name>
</gene>
<keyword evidence="2" id="KW-0853">WD repeat</keyword>
<dbReference type="SUPFAM" id="SSF50978">
    <property type="entry name" value="WD40 repeat-like"/>
    <property type="match status" value="1"/>
</dbReference>
<keyword evidence="1" id="KW-0677">Repeat</keyword>
<dbReference type="EMBL" id="CM032186">
    <property type="protein sequence ID" value="KAG7091358.1"/>
    <property type="molecule type" value="Genomic_DNA"/>
</dbReference>
<dbReference type="InterPro" id="IPR056884">
    <property type="entry name" value="NPHP3-like_N"/>
</dbReference>
<dbReference type="GeneID" id="66079476"/>
<dbReference type="Pfam" id="PF00400">
    <property type="entry name" value="WD40"/>
    <property type="match status" value="1"/>
</dbReference>
<evidence type="ECO:0000256" key="1">
    <source>
        <dbReference type="ARBA" id="ARBA00022737"/>
    </source>
</evidence>
<evidence type="ECO:0000313" key="6">
    <source>
        <dbReference type="Proteomes" id="UP001049176"/>
    </source>
</evidence>
<dbReference type="Proteomes" id="UP001049176">
    <property type="component" value="Chromosome 6"/>
</dbReference>
<feature type="repeat" description="WD" evidence="2">
    <location>
        <begin position="809"/>
        <end position="843"/>
    </location>
</feature>
<dbReference type="PANTHER" id="PTHR10039">
    <property type="entry name" value="AMELOGENIN"/>
    <property type="match status" value="1"/>
</dbReference>
<evidence type="ECO:0000256" key="3">
    <source>
        <dbReference type="SAM" id="MobiDB-lite"/>
    </source>
</evidence>
<reference evidence="5" key="1">
    <citation type="journal article" date="2021" name="Genome Biol. Evol.">
        <title>The assembled and annotated genome of the fairy-ring fungus Marasmius oreades.</title>
        <authorList>
            <person name="Hiltunen M."/>
            <person name="Ament-Velasquez S.L."/>
            <person name="Johannesson H."/>
        </authorList>
    </citation>
    <scope>NUCLEOTIDE SEQUENCE</scope>
    <source>
        <strain evidence="5">03SP1</strain>
    </source>
</reference>
<name>A0A9P7RXP0_9AGAR</name>
<feature type="domain" description="Nephrocystin 3-like N-terminal" evidence="4">
    <location>
        <begin position="255"/>
        <end position="413"/>
    </location>
</feature>
<sequence>MKRSVLLIVRSYSRRSKRRSPSSISEKKPFEGPTEPPTSQDDADPAPTTVLETPRCSNLEAARLILELVNAAADAIPLPGLKVVTGSLLVLLAMRQKAMDNLEIISEFVKSMDRLRQRLNLLKSEEYTDSSIQQQLTLFSKELEKTYLPQIENLIPPRWEFTLKSVSARIKRIIYSREHEKLLISLTTKINEEMNRILLDVTCYTNKATNRIDKQTNRLWDSECLKHLHIAKSALHDSGDRARCSDNTRTHLLKAIDKWAHSNTPLRIFWLGGSQGTGKSTTAFTIVDALGEDPSHNYLGTFFGSRDHTITQTVSTLAYQIGVRVPGFRAQLISNVKKDNDIGEKKLSEQFEKLLVEPLRAQFSHQASPVILIIDGLDECCGREENGTDKLGIFFGALIQCVQAIQSMKVLISCGPISQLEDVLNRHKDIFCTVSLDGDKLVDNDKAIQRFVDNRMPYQYRGDEEVSRALACVARKAKGSFLYATYMLSLLKSSGRKDFLAQVKADDKLEVAEAVHARYERLVVMALEKEPDGNLRRRLYGTLIAIASCFFERVSVQNAAELFQIEPQRLLTFLEEFSTAQLEVKNLESPAHFAHIAFRDFLHQRTASPPSPGVTIPTPHHEVAVHLFQYMRLNLRRNICGLPCHRDFANIEARPDLKSLIYACKRWADHLESGSSQNDNVSESIINSMTFDALQKFVQDSLLYWLEVLCVLQLVDLAVDSLQKAMKWINPDSSSSRNHIHAWLTSMRLAVNACKPVLKDPLQVYETLLSPLRFETAQLATYHSNVKTSVNINAHFRPHRRMIKTGRDVAFVSLSPNGQLMAIGNTSGSLKLWNINAVRLLGELYSGRPETSLEDLQFIACDKVVAILYDTQRKLVEVNAWDCSRPFIAPIRLLEVVVDDITQNSLKLVPSPDQKYAAIVLHGIMHFWKTETLSSRHSHGVSTSRVLALSSRWFISDRALRRVTDGDDIFKFLQPASSGAFSSDESVLAVGTAKGTVLLYRYDGLRHEQIASLSYGTAALSITLSLSRDGTHLAVLGSSEVKIWKMAKPEERITKLNFKFPRFGFQFLPDGSIFKVASLSDRGNMVVDAYHVSTSVSSQIISAAAFSSDGNLIATGSRDGRIMVYAISDRPLRWEDHVHLWSDPRFQKVDHIGFSPDGRFLASTSAIGLTTLRTIVTPKTGLLPVIGSLKHKRLPFSAFSGNSQYLATAYLNNDNGNLYVEMFVIEAGTTSHTFEFSFVRSHAGTPFQSLALSKDGSKCAVASTDSLFLYCHDRRPTGTGDVLRVHPDRIVVIDGPNARSLRFLDDERYITSTAGVFEVRLGVRVKNVDSGRCFVRDDRWIVDRFGKKCCFLPYKCDFQDSHHSKLMLCVAGGSIVFVRVRS</sequence>
<dbReference type="SUPFAM" id="SSF82171">
    <property type="entry name" value="DPP6 N-terminal domain-like"/>
    <property type="match status" value="1"/>
</dbReference>
<dbReference type="SMART" id="SM00320">
    <property type="entry name" value="WD40"/>
    <property type="match status" value="5"/>
</dbReference>
<evidence type="ECO:0000256" key="2">
    <source>
        <dbReference type="PROSITE-ProRule" id="PRU00221"/>
    </source>
</evidence>
<dbReference type="Gene3D" id="3.40.50.300">
    <property type="entry name" value="P-loop containing nucleotide triphosphate hydrolases"/>
    <property type="match status" value="1"/>
</dbReference>
<keyword evidence="6" id="KW-1185">Reference proteome</keyword>
<evidence type="ECO:0000313" key="5">
    <source>
        <dbReference type="EMBL" id="KAG7091358.1"/>
    </source>
</evidence>
<proteinExistence type="predicted"/>
<evidence type="ECO:0000259" key="4">
    <source>
        <dbReference type="Pfam" id="PF24883"/>
    </source>
</evidence>
<accession>A0A9P7RXP0</accession>
<organism evidence="5 6">
    <name type="scientific">Marasmius oreades</name>
    <name type="common">fairy-ring Marasmius</name>
    <dbReference type="NCBI Taxonomy" id="181124"/>
    <lineage>
        <taxon>Eukaryota</taxon>
        <taxon>Fungi</taxon>
        <taxon>Dikarya</taxon>
        <taxon>Basidiomycota</taxon>
        <taxon>Agaricomycotina</taxon>
        <taxon>Agaricomycetes</taxon>
        <taxon>Agaricomycetidae</taxon>
        <taxon>Agaricales</taxon>
        <taxon>Marasmiineae</taxon>
        <taxon>Marasmiaceae</taxon>
        <taxon>Marasmius</taxon>
    </lineage>
</organism>
<dbReference type="InterPro" id="IPR015943">
    <property type="entry name" value="WD40/YVTN_repeat-like_dom_sf"/>
</dbReference>
<dbReference type="SUPFAM" id="SSF52540">
    <property type="entry name" value="P-loop containing nucleoside triphosphate hydrolases"/>
    <property type="match status" value="1"/>
</dbReference>
<dbReference type="KEGG" id="more:E1B28_010400"/>
<dbReference type="InterPro" id="IPR001680">
    <property type="entry name" value="WD40_rpt"/>
</dbReference>